<evidence type="ECO:0000313" key="8">
    <source>
        <dbReference type="Proteomes" id="UP000319722"/>
    </source>
</evidence>
<feature type="transmembrane region" description="Helical" evidence="6">
    <location>
        <begin position="20"/>
        <end position="38"/>
    </location>
</feature>
<organism evidence="7 8">
    <name type="scientific">Variovorax beijingensis</name>
    <dbReference type="NCBI Taxonomy" id="2496117"/>
    <lineage>
        <taxon>Bacteria</taxon>
        <taxon>Pseudomonadati</taxon>
        <taxon>Pseudomonadota</taxon>
        <taxon>Betaproteobacteria</taxon>
        <taxon>Burkholderiales</taxon>
        <taxon>Comamonadaceae</taxon>
        <taxon>Variovorax</taxon>
    </lineage>
</organism>
<dbReference type="Pfam" id="PF02653">
    <property type="entry name" value="BPD_transp_2"/>
    <property type="match status" value="1"/>
</dbReference>
<evidence type="ECO:0000313" key="7">
    <source>
        <dbReference type="EMBL" id="TWD78057.1"/>
    </source>
</evidence>
<feature type="transmembrane region" description="Helical" evidence="6">
    <location>
        <begin position="44"/>
        <end position="71"/>
    </location>
</feature>
<feature type="transmembrane region" description="Helical" evidence="6">
    <location>
        <begin position="330"/>
        <end position="352"/>
    </location>
</feature>
<evidence type="ECO:0000256" key="5">
    <source>
        <dbReference type="ARBA" id="ARBA00023136"/>
    </source>
</evidence>
<feature type="transmembrane region" description="Helical" evidence="6">
    <location>
        <begin position="258"/>
        <end position="275"/>
    </location>
</feature>
<keyword evidence="3 6" id="KW-0812">Transmembrane</keyword>
<name>A0A561BGR1_9BURK</name>
<feature type="transmembrane region" description="Helical" evidence="6">
    <location>
        <begin position="207"/>
        <end position="237"/>
    </location>
</feature>
<dbReference type="EMBL" id="VIVL01000008">
    <property type="protein sequence ID" value="TWD78057.1"/>
    <property type="molecule type" value="Genomic_DNA"/>
</dbReference>
<comment type="subcellular location">
    <subcellularLocation>
        <location evidence="1">Cell membrane</location>
        <topology evidence="1">Multi-pass membrane protein</topology>
    </subcellularLocation>
</comment>
<dbReference type="RefSeq" id="WP_145745829.1">
    <property type="nucleotide sequence ID" value="NZ_VIVL01000008.1"/>
</dbReference>
<dbReference type="PANTHER" id="PTHR30482:SF4">
    <property type="entry name" value="SLR1201 PROTEIN"/>
    <property type="match status" value="1"/>
</dbReference>
<feature type="transmembrane region" description="Helical" evidence="6">
    <location>
        <begin position="122"/>
        <end position="152"/>
    </location>
</feature>
<dbReference type="InterPro" id="IPR017778">
    <property type="entry name" value="ABC_transptr_urea_perm_UrtC"/>
</dbReference>
<evidence type="ECO:0000256" key="6">
    <source>
        <dbReference type="SAM" id="Phobius"/>
    </source>
</evidence>
<evidence type="ECO:0000256" key="4">
    <source>
        <dbReference type="ARBA" id="ARBA00022989"/>
    </source>
</evidence>
<gene>
    <name evidence="7" type="ORF">FB547_108112</name>
</gene>
<dbReference type="Proteomes" id="UP000319722">
    <property type="component" value="Unassembled WGS sequence"/>
</dbReference>
<dbReference type="PANTHER" id="PTHR30482">
    <property type="entry name" value="HIGH-AFFINITY BRANCHED-CHAIN AMINO ACID TRANSPORT SYSTEM PERMEASE"/>
    <property type="match status" value="1"/>
</dbReference>
<reference evidence="7 8" key="1">
    <citation type="submission" date="2019-06" db="EMBL/GenBank/DDBJ databases">
        <title>Sorghum-associated microbial communities from plants grown in Nebraska, USA.</title>
        <authorList>
            <person name="Schachtman D."/>
        </authorList>
    </citation>
    <scope>NUCLEOTIDE SEQUENCE [LARGE SCALE GENOMIC DNA]</scope>
    <source>
        <strain evidence="7 8">T529</strain>
    </source>
</reference>
<evidence type="ECO:0000256" key="3">
    <source>
        <dbReference type="ARBA" id="ARBA00022692"/>
    </source>
</evidence>
<evidence type="ECO:0000256" key="2">
    <source>
        <dbReference type="ARBA" id="ARBA00022475"/>
    </source>
</evidence>
<dbReference type="GO" id="GO:0005886">
    <property type="term" value="C:plasma membrane"/>
    <property type="evidence" value="ECO:0007669"/>
    <property type="project" value="UniProtKB-SubCell"/>
</dbReference>
<dbReference type="InterPro" id="IPR043428">
    <property type="entry name" value="LivM-like"/>
</dbReference>
<comment type="caution">
    <text evidence="7">The sequence shown here is derived from an EMBL/GenBank/DDBJ whole genome shotgun (WGS) entry which is preliminary data.</text>
</comment>
<dbReference type="InterPro" id="IPR001851">
    <property type="entry name" value="ABC_transp_permease"/>
</dbReference>
<dbReference type="GO" id="GO:0015658">
    <property type="term" value="F:branched-chain amino acid transmembrane transporter activity"/>
    <property type="evidence" value="ECO:0007669"/>
    <property type="project" value="InterPro"/>
</dbReference>
<keyword evidence="2" id="KW-1003">Cell membrane</keyword>
<sequence>MLNSVSSLRSPSCTTSHIGLPVLLVCAALVLPLFNAVFPPGHPLHLSLFVVNLVGQIMCFALLALALDFVWGLLGVLSLGHGIFFGIGGYVMGFHLLNAAYADTRVLPDFMQFMGWSTFPAALQPFAALPVAVLLGLLLAVFVGGVVGLAAFRSRINGVYFSIITQALTYALMLLLFNNDLGLGGNNGLTGFTLLAGFHLAHESTQVALASLSAVVLAGVFVLLRGLAVSGFGQAMVAVRDDEARLRFLGFRTDRIKLAAWCLSAAVAALAGMLYVPQVGIINPGIVSPTLSVEIAVWVAIGGRGTLTGAVLGAVVLSCLKFWLSAEIPSAWPFVLAGITLLITVALQHGLWGGLQKLRIWKAAS</sequence>
<dbReference type="CDD" id="cd06581">
    <property type="entry name" value="TM_PBP1_LivM_like"/>
    <property type="match status" value="1"/>
</dbReference>
<protein>
    <submittedName>
        <fullName evidence="7">Urea transport system permease protein</fullName>
    </submittedName>
</protein>
<keyword evidence="4 6" id="KW-1133">Transmembrane helix</keyword>
<dbReference type="NCBIfam" id="TIGR03408">
    <property type="entry name" value="urea_trans_UrtC"/>
    <property type="match status" value="1"/>
</dbReference>
<keyword evidence="5 6" id="KW-0472">Membrane</keyword>
<dbReference type="AlphaFoldDB" id="A0A561BGR1"/>
<evidence type="ECO:0000256" key="1">
    <source>
        <dbReference type="ARBA" id="ARBA00004651"/>
    </source>
</evidence>
<accession>A0A561BGR1</accession>
<dbReference type="OrthoDB" id="9034298at2"/>
<feature type="transmembrane region" description="Helical" evidence="6">
    <location>
        <begin position="159"/>
        <end position="177"/>
    </location>
</feature>
<proteinExistence type="predicted"/>